<keyword evidence="4 11" id="KW-0812">Transmembrane</keyword>
<evidence type="ECO:0000256" key="9">
    <source>
        <dbReference type="ARBA" id="ARBA00023180"/>
    </source>
</evidence>
<feature type="transmembrane region" description="Helical" evidence="12">
    <location>
        <begin position="40"/>
        <end position="66"/>
    </location>
</feature>
<proteinExistence type="inferred from homology"/>
<evidence type="ECO:0000256" key="5">
    <source>
        <dbReference type="ARBA" id="ARBA00022989"/>
    </source>
</evidence>
<evidence type="ECO:0000256" key="1">
    <source>
        <dbReference type="ARBA" id="ARBA00004651"/>
    </source>
</evidence>
<dbReference type="PANTHER" id="PTHR24248">
    <property type="entry name" value="ADRENERGIC RECEPTOR-RELATED G-PROTEIN COUPLED RECEPTOR"/>
    <property type="match status" value="1"/>
</dbReference>
<reference evidence="14" key="2">
    <citation type="journal article" date="2005" name="Gene">
        <title>Organization and expression study of the shrimp (Metapenaeus ensis) putative 5-HT receptor: up-regulation in the brain by 5-HT.</title>
        <authorList>
            <person name="Tiu S.H."/>
            <person name="He J.G."/>
            <person name="Chan S.M."/>
        </authorList>
    </citation>
    <scope>NUCLEOTIDE SEQUENCE</scope>
</reference>
<dbReference type="PRINTS" id="PR00664">
    <property type="entry name" value="OCTOPAMINER"/>
</dbReference>
<evidence type="ECO:0000256" key="3">
    <source>
        <dbReference type="ARBA" id="ARBA00022475"/>
    </source>
</evidence>
<reference evidence="14" key="1">
    <citation type="submission" date="2003-10" db="EMBL/GenBank/DDBJ databases">
        <authorList>
            <person name="Tiu H.K."/>
            <person name="Chan S.M."/>
        </authorList>
    </citation>
    <scope>NUCLEOTIDE SEQUENCE</scope>
</reference>
<dbReference type="EMBL" id="AY462418">
    <property type="protein sequence ID" value="AAS05316.1"/>
    <property type="molecule type" value="Genomic_DNA"/>
</dbReference>
<feature type="transmembrane region" description="Helical" evidence="12">
    <location>
        <begin position="78"/>
        <end position="103"/>
    </location>
</feature>
<keyword evidence="8 11" id="KW-0675">Receptor</keyword>
<dbReference type="Pfam" id="PF00001">
    <property type="entry name" value="7tm_1"/>
    <property type="match status" value="1"/>
</dbReference>
<evidence type="ECO:0000313" key="14">
    <source>
        <dbReference type="EMBL" id="AAS05316.1"/>
    </source>
</evidence>
<comment type="similarity">
    <text evidence="2 11">Belongs to the G-protein coupled receptor 1 family.</text>
</comment>
<dbReference type="SUPFAM" id="SSF81321">
    <property type="entry name" value="Family A G protein-coupled receptor-like"/>
    <property type="match status" value="1"/>
</dbReference>
<evidence type="ECO:0000256" key="6">
    <source>
        <dbReference type="ARBA" id="ARBA00023040"/>
    </source>
</evidence>
<feature type="transmembrane region" description="Helical" evidence="12">
    <location>
        <begin position="323"/>
        <end position="344"/>
    </location>
</feature>
<evidence type="ECO:0000256" key="4">
    <source>
        <dbReference type="ARBA" id="ARBA00022692"/>
    </source>
</evidence>
<evidence type="ECO:0000256" key="10">
    <source>
        <dbReference type="ARBA" id="ARBA00023224"/>
    </source>
</evidence>
<keyword evidence="3" id="KW-1003">Cell membrane</keyword>
<dbReference type="GO" id="GO:0005886">
    <property type="term" value="C:plasma membrane"/>
    <property type="evidence" value="ECO:0007669"/>
    <property type="project" value="UniProtKB-SubCell"/>
</dbReference>
<sequence length="409" mass="46046">MTISEPSVNETYVTVSEAALDVTMVGGHSAMEIELPLWELVVSVVSLSIVTCFTFVGNALVIVSVLSYRPLRIVPNYFIVSLAVADLTMAVFVLLLGAANTIMGKWVFGDCLCRAWLTIDILCCTASILNLCAIALDRYWAISDAINYAQKRTAPRVLFMIGVVWTMSIVICLPPIFGWNNWEGSTPKEPCTPTNDKGYVIFSAIGSFYCPLLIMIILNVKIFRSIRKRLRKRVSRQSQILDLPSARFSRLEAVTPAMLHAPPRRVHTLTEYYRKRSDSDTLPTKASQRRASTVMRDDNEVFQVIRRTGKISLTKERRAARTLGTVMGAFVVCWLPFFLMYVILPFCPSCTSPSRKVQNFIIWLGYLNSAFNPVIYTFFNKDFCNAVAKVLRRSVKWIHVCGHAEVNPV</sequence>
<accession>Q6S976</accession>
<keyword evidence="9" id="KW-0325">Glycoprotein</keyword>
<evidence type="ECO:0000256" key="7">
    <source>
        <dbReference type="ARBA" id="ARBA00023136"/>
    </source>
</evidence>
<evidence type="ECO:0000256" key="12">
    <source>
        <dbReference type="SAM" id="Phobius"/>
    </source>
</evidence>
<dbReference type="InterPro" id="IPR002002">
    <property type="entry name" value="Octopmn_rcpt"/>
</dbReference>
<feature type="transmembrane region" description="Helical" evidence="12">
    <location>
        <begin position="199"/>
        <end position="223"/>
    </location>
</feature>
<evidence type="ECO:0000256" key="11">
    <source>
        <dbReference type="RuleBase" id="RU000688"/>
    </source>
</evidence>
<keyword evidence="6 11" id="KW-0297">G-protein coupled receptor</keyword>
<dbReference type="InterPro" id="IPR017452">
    <property type="entry name" value="GPCR_Rhodpsn_7TM"/>
</dbReference>
<feature type="transmembrane region" description="Helical" evidence="12">
    <location>
        <begin position="157"/>
        <end position="179"/>
    </location>
</feature>
<comment type="subcellular location">
    <subcellularLocation>
        <location evidence="1">Cell membrane</location>
        <topology evidence="1">Multi-pass membrane protein</topology>
    </subcellularLocation>
</comment>
<name>Q6S976_METEN</name>
<evidence type="ECO:0000256" key="8">
    <source>
        <dbReference type="ARBA" id="ARBA00023170"/>
    </source>
</evidence>
<dbReference type="PROSITE" id="PS00237">
    <property type="entry name" value="G_PROTEIN_RECEP_F1_1"/>
    <property type="match status" value="1"/>
</dbReference>
<keyword evidence="7 12" id="KW-0472">Membrane</keyword>
<dbReference type="PRINTS" id="PR00237">
    <property type="entry name" value="GPCRRHODOPSN"/>
</dbReference>
<feature type="domain" description="G-protein coupled receptors family 1 profile" evidence="13">
    <location>
        <begin position="57"/>
        <end position="376"/>
    </location>
</feature>
<feature type="transmembrane region" description="Helical" evidence="12">
    <location>
        <begin position="115"/>
        <end position="136"/>
    </location>
</feature>
<organism evidence="14">
    <name type="scientific">Metapenaeus ensis</name>
    <name type="common">Greasyback shrimp</name>
    <name type="synonym">Penaeus ensis</name>
    <dbReference type="NCBI Taxonomy" id="32278"/>
    <lineage>
        <taxon>Eukaryota</taxon>
        <taxon>Metazoa</taxon>
        <taxon>Ecdysozoa</taxon>
        <taxon>Arthropoda</taxon>
        <taxon>Crustacea</taxon>
        <taxon>Multicrustacea</taxon>
        <taxon>Malacostraca</taxon>
        <taxon>Eumalacostraca</taxon>
        <taxon>Eucarida</taxon>
        <taxon>Decapoda</taxon>
        <taxon>Dendrobranchiata</taxon>
        <taxon>Penaeoidea</taxon>
        <taxon>Penaeidae</taxon>
        <taxon>Metapenaeus</taxon>
    </lineage>
</organism>
<dbReference type="GO" id="GO:0004989">
    <property type="term" value="F:octopamine receptor activity"/>
    <property type="evidence" value="ECO:0007669"/>
    <property type="project" value="InterPro"/>
</dbReference>
<keyword evidence="5 12" id="KW-1133">Transmembrane helix</keyword>
<dbReference type="Gene3D" id="1.20.1070.10">
    <property type="entry name" value="Rhodopsin 7-helix transmembrane proteins"/>
    <property type="match status" value="1"/>
</dbReference>
<dbReference type="InterPro" id="IPR000276">
    <property type="entry name" value="GPCR_Rhodpsn"/>
</dbReference>
<evidence type="ECO:0000256" key="2">
    <source>
        <dbReference type="ARBA" id="ARBA00010663"/>
    </source>
</evidence>
<evidence type="ECO:0000259" key="13">
    <source>
        <dbReference type="PROSITE" id="PS50262"/>
    </source>
</evidence>
<dbReference type="CDD" id="cd15060">
    <property type="entry name" value="7tmA_tyramine_octopamine_R-like"/>
    <property type="match status" value="1"/>
</dbReference>
<protein>
    <submittedName>
        <fullName evidence="14">Serotonin receptor</fullName>
    </submittedName>
</protein>
<dbReference type="SMART" id="SM01381">
    <property type="entry name" value="7TM_GPCR_Srsx"/>
    <property type="match status" value="1"/>
</dbReference>
<dbReference type="PANTHER" id="PTHR24248:SF174">
    <property type="entry name" value="TYRAMINE_OCTOPAMINE RECEPTOR"/>
    <property type="match status" value="1"/>
</dbReference>
<keyword evidence="10 11" id="KW-0807">Transducer</keyword>
<dbReference type="AlphaFoldDB" id="Q6S976"/>
<dbReference type="PROSITE" id="PS50262">
    <property type="entry name" value="G_PROTEIN_RECEP_F1_2"/>
    <property type="match status" value="1"/>
</dbReference>